<dbReference type="Proteomes" id="UP000095287">
    <property type="component" value="Unplaced"/>
</dbReference>
<sequence>MSNKKVMVDVCPEGFTNSSKITDFFDFDKYYSKKTVEKREITARREGAKLELRVEGPYGAPYWMWDSP</sequence>
<name>A0A1I8A9C5_9BILA</name>
<evidence type="ECO:0000313" key="2">
    <source>
        <dbReference type="WBParaSite" id="L893_g3430.t1"/>
    </source>
</evidence>
<proteinExistence type="predicted"/>
<dbReference type="WBParaSite" id="L893_g3430.t1">
    <property type="protein sequence ID" value="L893_g3430.t1"/>
    <property type="gene ID" value="L893_g3430"/>
</dbReference>
<reference evidence="2" key="1">
    <citation type="submission" date="2016-11" db="UniProtKB">
        <authorList>
            <consortium name="WormBaseParasite"/>
        </authorList>
    </citation>
    <scope>IDENTIFICATION</scope>
</reference>
<protein>
    <submittedName>
        <fullName evidence="2">Formylmethanofuran dehydrogenase</fullName>
    </submittedName>
</protein>
<keyword evidence="1" id="KW-1185">Reference proteome</keyword>
<organism evidence="1 2">
    <name type="scientific">Steinernema glaseri</name>
    <dbReference type="NCBI Taxonomy" id="37863"/>
    <lineage>
        <taxon>Eukaryota</taxon>
        <taxon>Metazoa</taxon>
        <taxon>Ecdysozoa</taxon>
        <taxon>Nematoda</taxon>
        <taxon>Chromadorea</taxon>
        <taxon>Rhabditida</taxon>
        <taxon>Tylenchina</taxon>
        <taxon>Panagrolaimomorpha</taxon>
        <taxon>Strongyloidoidea</taxon>
        <taxon>Steinernematidae</taxon>
        <taxon>Steinernema</taxon>
    </lineage>
</organism>
<evidence type="ECO:0000313" key="1">
    <source>
        <dbReference type="Proteomes" id="UP000095287"/>
    </source>
</evidence>
<accession>A0A1I8A9C5</accession>
<dbReference type="AlphaFoldDB" id="A0A1I8A9C5"/>